<name>A0AAJ0CYZ4_9HYPO</name>
<dbReference type="EMBL" id="JASWJB010000004">
    <property type="protein sequence ID" value="KAK2616674.1"/>
    <property type="molecule type" value="Genomic_DNA"/>
</dbReference>
<dbReference type="SUPFAM" id="SSF51556">
    <property type="entry name" value="Metallo-dependent hydrolases"/>
    <property type="match status" value="1"/>
</dbReference>
<dbReference type="Pfam" id="PF01979">
    <property type="entry name" value="Amidohydro_1"/>
    <property type="match status" value="1"/>
</dbReference>
<evidence type="ECO:0000313" key="3">
    <source>
        <dbReference type="EMBL" id="KAK2616674.1"/>
    </source>
</evidence>
<keyword evidence="1" id="KW-0378">Hydrolase</keyword>
<keyword evidence="4" id="KW-1185">Reference proteome</keyword>
<proteinExistence type="predicted"/>
<dbReference type="PANTHER" id="PTHR43794">
    <property type="entry name" value="AMINOHYDROLASE SSNA-RELATED"/>
    <property type="match status" value="1"/>
</dbReference>
<dbReference type="AlphaFoldDB" id="A0AAJ0CYZ4"/>
<dbReference type="InterPro" id="IPR011059">
    <property type="entry name" value="Metal-dep_hydrolase_composite"/>
</dbReference>
<sequence>MTVKTPSEVVVFTHATIITQDPQRTIWLDATIVVQGDRIIAIEKTSQIVSSGTLPSDARFVDCSGRIIIPGLVNTHAHAAQSLLRGLAEDVPLHSWLCDVIWPLEAHFDGKDGYLAARLTIAEMLKSGTTCFLEAMLTHRSGFDNVARAVEEMGIRACLGKLVKMTEPDSNDGLSDARDRDAAHMSMDTMLAAHAKYHESCEGRLQVWVALGTPRGSSEDAYRAAGAVCETHGLGITMHCAETPKDRLLYHEAYGCSPVEFCKRTKLISSGRKAVLAHMVNLDIETDLALLRETGATVSHNPASNCKLASGIAAIPQVLEAGVRVTLGTDGAPCNNTYDMLQEIRLAGLLHSGVQKKAGILPAEDLLAMATIRGAEALGLDKDIGSLEVGKKADFVILDVTTLGCAPFDAAQVLDGGFDPVTTVVYSCTGANVESVVVDGQVLVENRVLLHVSEQDIIEDAKLAIQRIRARSGFRGAALRNYR</sequence>
<dbReference type="Gene3D" id="2.30.40.10">
    <property type="entry name" value="Urease, subunit C, domain 1"/>
    <property type="match status" value="1"/>
</dbReference>
<accession>A0AAJ0CYZ4</accession>
<evidence type="ECO:0000259" key="2">
    <source>
        <dbReference type="Pfam" id="PF01979"/>
    </source>
</evidence>
<dbReference type="InterPro" id="IPR006680">
    <property type="entry name" value="Amidohydro-rel"/>
</dbReference>
<gene>
    <name evidence="3" type="ORF">QQS21_000497</name>
</gene>
<reference evidence="3" key="1">
    <citation type="submission" date="2023-06" db="EMBL/GenBank/DDBJ databases">
        <title>Conoideocrella luteorostrata (Hypocreales: Clavicipitaceae), a potential biocontrol fungus for elongate hemlock scale in United States Christmas tree production areas.</title>
        <authorList>
            <person name="Barrett H."/>
            <person name="Lovett B."/>
            <person name="Macias A.M."/>
            <person name="Stajich J.E."/>
            <person name="Kasson M.T."/>
        </authorList>
    </citation>
    <scope>NUCLEOTIDE SEQUENCE</scope>
    <source>
        <strain evidence="3">ARSEF 14590</strain>
    </source>
</reference>
<dbReference type="Gene3D" id="3.20.20.140">
    <property type="entry name" value="Metal-dependent hydrolases"/>
    <property type="match status" value="1"/>
</dbReference>
<dbReference type="CDD" id="cd01298">
    <property type="entry name" value="ATZ_TRZ_like"/>
    <property type="match status" value="1"/>
</dbReference>
<protein>
    <recommendedName>
        <fullName evidence="2">Amidohydrolase-related domain-containing protein</fullName>
    </recommendedName>
</protein>
<dbReference type="GO" id="GO:0016810">
    <property type="term" value="F:hydrolase activity, acting on carbon-nitrogen (but not peptide) bonds"/>
    <property type="evidence" value="ECO:0007669"/>
    <property type="project" value="InterPro"/>
</dbReference>
<dbReference type="Proteomes" id="UP001251528">
    <property type="component" value="Unassembled WGS sequence"/>
</dbReference>
<evidence type="ECO:0000256" key="1">
    <source>
        <dbReference type="ARBA" id="ARBA00022801"/>
    </source>
</evidence>
<dbReference type="InterPro" id="IPR050287">
    <property type="entry name" value="MTA/SAH_deaminase"/>
</dbReference>
<dbReference type="PANTHER" id="PTHR43794:SF11">
    <property type="entry name" value="AMIDOHYDROLASE-RELATED DOMAIN-CONTAINING PROTEIN"/>
    <property type="match status" value="1"/>
</dbReference>
<comment type="caution">
    <text evidence="3">The sequence shown here is derived from an EMBL/GenBank/DDBJ whole genome shotgun (WGS) entry which is preliminary data.</text>
</comment>
<dbReference type="SUPFAM" id="SSF51338">
    <property type="entry name" value="Composite domain of metallo-dependent hydrolases"/>
    <property type="match status" value="1"/>
</dbReference>
<feature type="domain" description="Amidohydrolase-related" evidence="2">
    <location>
        <begin position="67"/>
        <end position="442"/>
    </location>
</feature>
<organism evidence="3 4">
    <name type="scientific">Conoideocrella luteorostrata</name>
    <dbReference type="NCBI Taxonomy" id="1105319"/>
    <lineage>
        <taxon>Eukaryota</taxon>
        <taxon>Fungi</taxon>
        <taxon>Dikarya</taxon>
        <taxon>Ascomycota</taxon>
        <taxon>Pezizomycotina</taxon>
        <taxon>Sordariomycetes</taxon>
        <taxon>Hypocreomycetidae</taxon>
        <taxon>Hypocreales</taxon>
        <taxon>Clavicipitaceae</taxon>
        <taxon>Conoideocrella</taxon>
    </lineage>
</organism>
<dbReference type="InterPro" id="IPR032466">
    <property type="entry name" value="Metal_Hydrolase"/>
</dbReference>
<evidence type="ECO:0000313" key="4">
    <source>
        <dbReference type="Proteomes" id="UP001251528"/>
    </source>
</evidence>